<evidence type="ECO:0000313" key="2">
    <source>
        <dbReference type="Proteomes" id="UP000177982"/>
    </source>
</evidence>
<proteinExistence type="predicted"/>
<comment type="caution">
    <text evidence="1">The sequence shown here is derived from an EMBL/GenBank/DDBJ whole genome shotgun (WGS) entry which is preliminary data.</text>
</comment>
<dbReference type="EMBL" id="MHQO01000023">
    <property type="protein sequence ID" value="OHA06805.1"/>
    <property type="molecule type" value="Genomic_DNA"/>
</dbReference>
<reference evidence="1 2" key="1">
    <citation type="journal article" date="2016" name="Nat. Commun.">
        <title>Thousands of microbial genomes shed light on interconnected biogeochemical processes in an aquifer system.</title>
        <authorList>
            <person name="Anantharaman K."/>
            <person name="Brown C.T."/>
            <person name="Hug L.A."/>
            <person name="Sharon I."/>
            <person name="Castelle C.J."/>
            <person name="Probst A.J."/>
            <person name="Thomas B.C."/>
            <person name="Singh A."/>
            <person name="Wilkins M.J."/>
            <person name="Karaoz U."/>
            <person name="Brodie E.L."/>
            <person name="Williams K.H."/>
            <person name="Hubbard S.S."/>
            <person name="Banfield J.F."/>
        </authorList>
    </citation>
    <scope>NUCLEOTIDE SEQUENCE [LARGE SCALE GENOMIC DNA]</scope>
</reference>
<protein>
    <recommendedName>
        <fullName evidence="3">HD/PDEase domain-containing protein</fullName>
    </recommendedName>
</protein>
<dbReference type="Gene3D" id="1.10.3210.10">
    <property type="entry name" value="Hypothetical protein af1432"/>
    <property type="match status" value="1"/>
</dbReference>
<sequence>MKNSLVSLAKKKRLPDVQRMDKETLEWIRANEPIFKTAKKIILPPRFFMEQFVPPADWFLKKRHTDSIHGVRHLLRVGINIVIAARIFSFKENIETLLVAGILHDVRRENDKADPSHGLRAARWFRQNRTIVGRRCRLRFTRSDVEKIYWSIVFHELPRSEIIKDRRYLEYKQYIDIVRMADALDRYRLPKLKWWINDEILGMNTPDVAKKTAYDLVIRSEEFFLRGNTSKESVLNILPAK</sequence>
<dbReference type="Proteomes" id="UP000177982">
    <property type="component" value="Unassembled WGS sequence"/>
</dbReference>
<organism evidence="1 2">
    <name type="scientific">Candidatus Sungbacteria bacterium RIFCSPLOWO2_01_FULL_47_10</name>
    <dbReference type="NCBI Taxonomy" id="1802276"/>
    <lineage>
        <taxon>Bacteria</taxon>
        <taxon>Candidatus Sungiibacteriota</taxon>
    </lineage>
</organism>
<accession>A0A1G2L565</accession>
<name>A0A1G2L565_9BACT</name>
<dbReference type="SUPFAM" id="SSF109604">
    <property type="entry name" value="HD-domain/PDEase-like"/>
    <property type="match status" value="1"/>
</dbReference>
<evidence type="ECO:0000313" key="1">
    <source>
        <dbReference type="EMBL" id="OHA06805.1"/>
    </source>
</evidence>
<gene>
    <name evidence="1" type="ORF">A2934_03840</name>
</gene>
<evidence type="ECO:0008006" key="3">
    <source>
        <dbReference type="Google" id="ProtNLM"/>
    </source>
</evidence>
<dbReference type="AlphaFoldDB" id="A0A1G2L565"/>